<name>A0A1M4VS43_9FIRM</name>
<organism evidence="1 2">
    <name type="scientific">Tissierella praeacuta DSM 18095</name>
    <dbReference type="NCBI Taxonomy" id="1123404"/>
    <lineage>
        <taxon>Bacteria</taxon>
        <taxon>Bacillati</taxon>
        <taxon>Bacillota</taxon>
        <taxon>Tissierellia</taxon>
        <taxon>Tissierellales</taxon>
        <taxon>Tissierellaceae</taxon>
        <taxon>Tissierella</taxon>
    </lineage>
</organism>
<dbReference type="Proteomes" id="UP000184114">
    <property type="component" value="Unassembled WGS sequence"/>
</dbReference>
<dbReference type="EMBL" id="FQTY01000005">
    <property type="protein sequence ID" value="SHE71748.1"/>
    <property type="molecule type" value="Genomic_DNA"/>
</dbReference>
<gene>
    <name evidence="1" type="ORF">SAMN02745784_01599</name>
</gene>
<accession>A0A1M4VS43</accession>
<protein>
    <submittedName>
        <fullName evidence="1">Uncharacterized protein</fullName>
    </submittedName>
</protein>
<reference evidence="2" key="1">
    <citation type="submission" date="2016-11" db="EMBL/GenBank/DDBJ databases">
        <authorList>
            <person name="Varghese N."/>
            <person name="Submissions S."/>
        </authorList>
    </citation>
    <scope>NUCLEOTIDE SEQUENCE [LARGE SCALE GENOMIC DNA]</scope>
    <source>
        <strain evidence="2">DSM 18095</strain>
    </source>
</reference>
<proteinExistence type="predicted"/>
<sequence>MKIKNVLAIVLLLTIVILTPMENYAQNVQLSINEEIAKEVIEEINTELGTELRLVTAEEMGITSEQLEENRTKVWTNMTRKEYKDFLINSINELNQYLEENETKIIPLEEEDEVIHYESNLSSTRVEVAGAAVDRYAAYIASGYGIKQTLVHLPVWDLLTSFKSEPDVTSSIQFKMSNYRRSSPYGKRDLDITAEGSFYTIDGTWIRNGSTTNSFRANER</sequence>
<evidence type="ECO:0000313" key="2">
    <source>
        <dbReference type="Proteomes" id="UP000184114"/>
    </source>
</evidence>
<evidence type="ECO:0000313" key="1">
    <source>
        <dbReference type="EMBL" id="SHE71748.1"/>
    </source>
</evidence>
<dbReference type="AlphaFoldDB" id="A0A1M4VS43"/>
<dbReference type="GeneID" id="90993676"/>
<keyword evidence="2" id="KW-1185">Reference proteome</keyword>
<dbReference type="RefSeq" id="WP_072975133.1">
    <property type="nucleotide sequence ID" value="NZ_FQTY01000005.1"/>
</dbReference>